<dbReference type="Pfam" id="PF00580">
    <property type="entry name" value="UvrD-helicase"/>
    <property type="match status" value="1"/>
</dbReference>
<dbReference type="GO" id="GO:0043138">
    <property type="term" value="F:3'-5' DNA helicase activity"/>
    <property type="evidence" value="ECO:0007669"/>
    <property type="project" value="UniProtKB-EC"/>
</dbReference>
<dbReference type="KEGG" id="tem:JW646_18820"/>
<evidence type="ECO:0000256" key="10">
    <source>
        <dbReference type="SAM" id="Coils"/>
    </source>
</evidence>
<gene>
    <name evidence="12" type="ORF">JW646_18820</name>
</gene>
<comment type="catalytic activity">
    <reaction evidence="8">
        <text>ATP + H2O = ADP + phosphate + H(+)</text>
        <dbReference type="Rhea" id="RHEA:13065"/>
        <dbReference type="ChEBI" id="CHEBI:15377"/>
        <dbReference type="ChEBI" id="CHEBI:15378"/>
        <dbReference type="ChEBI" id="CHEBI:30616"/>
        <dbReference type="ChEBI" id="CHEBI:43474"/>
        <dbReference type="ChEBI" id="CHEBI:456216"/>
        <dbReference type="EC" id="5.6.2.4"/>
    </reaction>
</comment>
<dbReference type="GO" id="GO:0016787">
    <property type="term" value="F:hydrolase activity"/>
    <property type="evidence" value="ECO:0007669"/>
    <property type="project" value="UniProtKB-UniRule"/>
</dbReference>
<dbReference type="PANTHER" id="PTHR11070">
    <property type="entry name" value="UVRD / RECB / PCRA DNA HELICASE FAMILY MEMBER"/>
    <property type="match status" value="1"/>
</dbReference>
<dbReference type="InterPro" id="IPR000212">
    <property type="entry name" value="DNA_helicase_UvrD/REP"/>
</dbReference>
<dbReference type="Gene3D" id="3.40.50.300">
    <property type="entry name" value="P-loop containing nucleotide triphosphate hydrolases"/>
    <property type="match status" value="3"/>
</dbReference>
<dbReference type="InterPro" id="IPR014017">
    <property type="entry name" value="DNA_helicase_UvrD-like_C"/>
</dbReference>
<evidence type="ECO:0000259" key="11">
    <source>
        <dbReference type="PROSITE" id="PS51198"/>
    </source>
</evidence>
<keyword evidence="13" id="KW-1185">Reference proteome</keyword>
<organism evidence="12 13">
    <name type="scientific">Terrisporobacter hibernicus</name>
    <dbReference type="NCBI Taxonomy" id="2813371"/>
    <lineage>
        <taxon>Bacteria</taxon>
        <taxon>Bacillati</taxon>
        <taxon>Bacillota</taxon>
        <taxon>Clostridia</taxon>
        <taxon>Peptostreptococcales</taxon>
        <taxon>Peptostreptococcaceae</taxon>
        <taxon>Terrisporobacter</taxon>
    </lineage>
</organism>
<keyword evidence="2 9" id="KW-0378">Hydrolase</keyword>
<feature type="binding site" evidence="9">
    <location>
        <begin position="230"/>
        <end position="237"/>
    </location>
    <ligand>
        <name>ATP</name>
        <dbReference type="ChEBI" id="CHEBI:30616"/>
    </ligand>
</feature>
<evidence type="ECO:0000313" key="13">
    <source>
        <dbReference type="Proteomes" id="UP001198983"/>
    </source>
</evidence>
<evidence type="ECO:0000256" key="1">
    <source>
        <dbReference type="ARBA" id="ARBA00022741"/>
    </source>
</evidence>
<keyword evidence="4 9" id="KW-0067">ATP-binding</keyword>
<dbReference type="Proteomes" id="UP001198983">
    <property type="component" value="Chromosome"/>
</dbReference>
<dbReference type="InterPro" id="IPR048228">
    <property type="entry name" value="HelD_bacillota"/>
</dbReference>
<evidence type="ECO:0000256" key="6">
    <source>
        <dbReference type="ARBA" id="ARBA00034617"/>
    </source>
</evidence>
<dbReference type="NCBIfam" id="NF041464">
    <property type="entry name" value="HelD_BACSU"/>
    <property type="match status" value="1"/>
</dbReference>
<keyword evidence="1 9" id="KW-0547">Nucleotide-binding</keyword>
<dbReference type="Pfam" id="PF13361">
    <property type="entry name" value="UvrD_C"/>
    <property type="match status" value="1"/>
</dbReference>
<evidence type="ECO:0000256" key="3">
    <source>
        <dbReference type="ARBA" id="ARBA00022806"/>
    </source>
</evidence>
<feature type="coiled-coil region" evidence="10">
    <location>
        <begin position="12"/>
        <end position="46"/>
    </location>
</feature>
<comment type="catalytic activity">
    <reaction evidence="6">
        <text>Couples ATP hydrolysis with the unwinding of duplex DNA by translocating in the 3'-5' direction.</text>
        <dbReference type="EC" id="5.6.2.4"/>
    </reaction>
</comment>
<dbReference type="InterPro" id="IPR014016">
    <property type="entry name" value="UvrD-like_ATP-bd"/>
</dbReference>
<evidence type="ECO:0000256" key="2">
    <source>
        <dbReference type="ARBA" id="ARBA00022801"/>
    </source>
</evidence>
<protein>
    <recommendedName>
        <fullName evidence="7">DNA 3'-5' helicase</fullName>
        <ecNumber evidence="7">5.6.2.4</ecNumber>
    </recommendedName>
</protein>
<keyword evidence="5" id="KW-0413">Isomerase</keyword>
<keyword evidence="3 9" id="KW-0347">Helicase</keyword>
<accession>A0AAX2ZF11</accession>
<reference evidence="12 13" key="1">
    <citation type="journal article" date="2023" name="Int. J. Syst. Evol. Microbiol.">
        <title>Terrisporobacter hibernicus sp. nov., isolated from bovine faeces in Northern Ireland.</title>
        <authorList>
            <person name="Mitchell M."/>
            <person name="Nguyen S.V."/>
            <person name="Connor M."/>
            <person name="Fairley D.J."/>
            <person name="Donoghue O."/>
            <person name="Marshall H."/>
            <person name="Koolman L."/>
            <person name="McMullan G."/>
            <person name="Schaffer K.E."/>
            <person name="McGrath J.W."/>
            <person name="Fanning S."/>
        </authorList>
    </citation>
    <scope>NUCLEOTIDE SEQUENCE [LARGE SCALE GENOMIC DNA]</scope>
    <source>
        <strain evidence="12 13">MCA3</strain>
    </source>
</reference>
<dbReference type="EC" id="5.6.2.4" evidence="7"/>
<proteinExistence type="predicted"/>
<sequence length="745" mass="87382">MSINSYEWNLENEWLEKVLKETTKQLDEKREAKNRLQMEAKETQRELWNDLGSVSITNGLDQISEFVSAMDTMKNQKRSHEFNKKLEEKYEKMLVSPYFGRIDFLEKNELDAEKCYIGLSNLTDEDFDFLVYDWRAPISSMFYDYEIGAANYECPQGVISGEITSKRQYKINNGKIEYMFDSNLSIDDEMLQELLSKSSDDKMKGIVTTIQKEQNQVIRNEDYKNLVVQGAAGSGKTSVALHRIAYLLYKHRDKITCENIIIFSPNNIFNDYISNVLPQLGEENMYQTTFKDYMHEKLGNGFNKETPSQMMEYILGCNKNSAYEDRIKNINFKTSVEFVDILKEYINHLETNKRHFEDIIVRGKLIISANEIQNLFLKDFANRPIKKRLERIKSRILFLMEPYEDAWRKEIYEELASTGYYLDKQEMKEKSSETVGKHLKDVYEKISRMTYFNPVSIYRNLFKYSNKSLNKLSYKYDSDFINHIKTYTMENLNVNNLYYEDQVALLYLKVALGDIPITSQIKYVIIDEAQDYTPLQYEIFYQLFKSAKMTILGDINQSINSFMNVGSYNNIYNISKDDTCIINLTKTYRSTEEITKFSRKLLQKNLSDGYVGRHGDEPSVVNFDNEDDMNKELIKEINNYKEKNYESIGIITKTARQTEDLYELLKSNDIDVSSITKDDDSFTNGIVVIPSYLAKGLEFDVVFLYNVSNKNYNSEDERLLLYTCCTRALHVLNLYYVREVTSLLK</sequence>
<dbReference type="GO" id="GO:0005829">
    <property type="term" value="C:cytosol"/>
    <property type="evidence" value="ECO:0007669"/>
    <property type="project" value="TreeGrafter"/>
</dbReference>
<evidence type="ECO:0000313" key="12">
    <source>
        <dbReference type="EMBL" id="UEL47646.1"/>
    </source>
</evidence>
<dbReference type="RefSeq" id="WP_228416001.1">
    <property type="nucleotide sequence ID" value="NZ_CP081135.1"/>
</dbReference>
<keyword evidence="10" id="KW-0175">Coiled coil</keyword>
<evidence type="ECO:0000256" key="7">
    <source>
        <dbReference type="ARBA" id="ARBA00034808"/>
    </source>
</evidence>
<evidence type="ECO:0000256" key="8">
    <source>
        <dbReference type="ARBA" id="ARBA00048988"/>
    </source>
</evidence>
<dbReference type="GO" id="GO:0005524">
    <property type="term" value="F:ATP binding"/>
    <property type="evidence" value="ECO:0007669"/>
    <property type="project" value="UniProtKB-UniRule"/>
</dbReference>
<name>A0AAX2ZF11_9FIRM</name>
<dbReference type="AlphaFoldDB" id="A0AAX2ZF11"/>
<dbReference type="PROSITE" id="PS51198">
    <property type="entry name" value="UVRD_HELICASE_ATP_BIND"/>
    <property type="match status" value="1"/>
</dbReference>
<dbReference type="GO" id="GO:0000725">
    <property type="term" value="P:recombinational repair"/>
    <property type="evidence" value="ECO:0007669"/>
    <property type="project" value="TreeGrafter"/>
</dbReference>
<evidence type="ECO:0000256" key="9">
    <source>
        <dbReference type="PROSITE-ProRule" id="PRU00560"/>
    </source>
</evidence>
<evidence type="ECO:0000256" key="4">
    <source>
        <dbReference type="ARBA" id="ARBA00022840"/>
    </source>
</evidence>
<dbReference type="InterPro" id="IPR027785">
    <property type="entry name" value="UvrD-like_helicase_C"/>
</dbReference>
<evidence type="ECO:0000256" key="5">
    <source>
        <dbReference type="ARBA" id="ARBA00023235"/>
    </source>
</evidence>
<dbReference type="PANTHER" id="PTHR11070:SF17">
    <property type="entry name" value="DNA HELICASE IV"/>
    <property type="match status" value="1"/>
</dbReference>
<dbReference type="SUPFAM" id="SSF52540">
    <property type="entry name" value="P-loop containing nucleoside triphosphate hydrolases"/>
    <property type="match status" value="1"/>
</dbReference>
<feature type="domain" description="UvrD-like helicase ATP-binding" evidence="11">
    <location>
        <begin position="209"/>
        <end position="591"/>
    </location>
</feature>
<dbReference type="EMBL" id="CP081135">
    <property type="protein sequence ID" value="UEL47646.1"/>
    <property type="molecule type" value="Genomic_DNA"/>
</dbReference>
<dbReference type="GO" id="GO:0003677">
    <property type="term" value="F:DNA binding"/>
    <property type="evidence" value="ECO:0007669"/>
    <property type="project" value="InterPro"/>
</dbReference>
<dbReference type="InterPro" id="IPR027417">
    <property type="entry name" value="P-loop_NTPase"/>
</dbReference>
<dbReference type="Pfam" id="PF13538">
    <property type="entry name" value="UvrD_C_2"/>
    <property type="match status" value="1"/>
</dbReference>